<dbReference type="FunCoup" id="B3S6I6">
    <property type="interactions" value="1731"/>
</dbReference>
<dbReference type="SUPFAM" id="SSF47473">
    <property type="entry name" value="EF-hand"/>
    <property type="match status" value="1"/>
</dbReference>
<dbReference type="InterPro" id="IPR014837">
    <property type="entry name" value="EF-hand_Ca_insen"/>
</dbReference>
<evidence type="ECO:0000313" key="18">
    <source>
        <dbReference type="Proteomes" id="UP000009022"/>
    </source>
</evidence>
<dbReference type="OMA" id="FQIAQEE"/>
<dbReference type="InterPro" id="IPR001452">
    <property type="entry name" value="SH3_domain"/>
</dbReference>
<sequence length="2413" mass="277835">MSTTSASGKKKGPRLDEIKEKRERVLQRFNKFKDGSQDLKKKLEDARDFQRFKRNVSELEEWIDEQMKIANDESYKDPVNIQIKVKRHEDFQGVIAKQKDVLDELVKEGSDMIDNEHLFFEQIQELLKQLLNHWEELDDKLSSKGAKLRETQKLSAFTREVDELLAWIAEKEAVASSDDYGRDLEHAEFLFKKFEEVQIEVKTGELRVEHVKEVAQPLIDEDHPGKETVTERIETIIVAWEKLLITIQIRHDKLLASVEKNRYKNAVEDAKQWIDERLASVKDDDDPSNEENAAAIKRKHDRIGNEVAAIEEKVNQLQAQANELCDKFPDDEDEIRAGSDSLDEKWNSLKDEVNMKRLKLNSGLNWLSLQSRCKDYEMWANTKKSDLAEDITKENISADVLEAQHEELKHEIRARNENLDELLEECDQLLVSDHQSSDSIKNKVSNEVFLTMDLLKNLREELLEDWEERNGVIEIMASYQEYVRGVNQVDSWMDKREPLLATDMPIESLDSAQALIKKHENFETTFTTQQEKAKTLYESADKLVDENHYATEDIVNRKNKLEKHIQDTVLKAERRRHFLDDAHQYYNFVNVAEETIQWINEQITTVSDDSYKDLSNMQGKLRKHQAFEAEVSANRTRIDNVNNSGKALIEAEHPKTDKIEDKLDEINGLWDKLVRLSSDKGSKLRDAHRELLFNREVDDMERWIAEVELQLYSEDIGRDLVSVQNLIKKHTLLEADIAAHTEALKAITEQADAFISEEHFHADSIKDKQQQVALRFSGLEDPVSERKAKLNDSLLLFQFLRDVEDEETWIREKEAIASSGSHGRDLLTVQSLIKKHQAMQTEIDNHETKIDAVCADGQKLIDDEHYATNDINEGINKLKDAWNLLKDKCIGRKSELDDSLRTHQYFADSSEAEQWIKDKDQLTSSTDYGKDEDSAQDIKPSASEVPPGTEMKALEDFDPDSSHELSLQKDDVVSVVHAANPKWWKVVKDDKVGFVPASILMQVSDNSSETPLSPVSSLSPTVRPRSVSRLSVSRMSMMGPVELENVASRQQALDDRYNALLKKARERRQKLVDSYKRHGLSREMSELETWIEEKKAANTSAELGNDLDHVEALKQKFDDFLKDLEANETRVNEVNEVSQKLQNEGHSDAEAIRQQTLNLLENWDNLKKLTEKRRADLSGSHDIHKFFRDADETTSYISEKVAVMSSDEVGRDLASVQALMRKHDGIERDIAVLEDKIQGLDVEATKLAEIHPDSAERICAKQSEIAEAWDNLVKQAASRKAKLTDSQDYQQFLNDHRDISSWINGMNSLVSSNELAHDVPGAETLLEVHLEHRTEIDSRDESLQNLKNFGQSLIDKEHYASEDISEKLSSIQVDMQQLENNWEFRKVRLDQCLGLQMFHRDAQQAESWMSVKENFFSTYDIAAQEDTTGSKKRENLDKAFALQEEKINALRDMSDLLTEEGHYDAESIASKRDEILDRWNKLKDMLESHRSKLGQTKTLNQFNLDADEMEGWLNDKLKSLQDDSYQDPAFVQSKLQKQQALEAEVAANEDRIKAVIDMGNDLMANDACSGNEEDVKKRIKDLEDQLLKLKEQMSEKNTRLKEASVLLQFTNTVKDLDFWFVQIEVLLTGEDYGKDLVTVSNILKKHQVLLADVEVHAERVEDLKKQGQDLIAGDHYGKDTIAEQIKDVADKFNKVKGLCAVRHDKLQKSYILFQFYRDIEDEETWISEKKLLMGSEDYGKDLTSVQNLRKNHQRFQTELSGHDNRIKNIQETADKLLNDESYPQADIKNRSESVSNLWMELKDAVARRTEKLEQSYGYQQFMFDVEEEESWINEKFAMVNSDDYGDSLATVQNLLKKHEAFETDLEIRRDRVEKTVRDGEKLVNDGHYQSDNISARCQSLDSKLHVLINVAVTRKAGLRESHNFLQFKWKADVVESWIDDKENQIKSGDYGKDLSSVQALITKLDTFDSGLAAFEQEGIANLTSLKDDLIDSKHAKSDDIHARHKKVADRWENLKNLSADRRGRLLQSQDKFKELEDLFLTFAKKASAFNSWYENAEEDLTDPVRCNSVEEIQALRGKHAQFKDSLATEKNNLQQLRDLTKKIETYTRSSNPYTWFTMDAIEDSWKNIQSIVAERDGDLAKEEERQLQNDKLRQEFAKYANSFHTWLRETRANMVEGSGSLEDQLENTKKISAEVTRRKTDLKKIEDLGARLEEALILDNKYTEHTTVGLAQQWDQLDQLGMRMQHNLEQQIEARNSSGVSEEQLNEFSTTFRHFDKDRSGKLDHAEFKSCLRSLGYDLPVVEEGEKDPEFEAILASVDPNGDGFVTLEEYMAFMISRETENVASKKDVEDAFKALTADGDKPYIIGSELYQSLTKDQADYLVNNMPPYRNAHGDIVPDAFDYKAFTNMLFVS</sequence>
<reference evidence="17 18" key="1">
    <citation type="journal article" date="2008" name="Nature">
        <title>The Trichoplax genome and the nature of placozoans.</title>
        <authorList>
            <person name="Srivastava M."/>
            <person name="Begovic E."/>
            <person name="Chapman J."/>
            <person name="Putnam N.H."/>
            <person name="Hellsten U."/>
            <person name="Kawashima T."/>
            <person name="Kuo A."/>
            <person name="Mitros T."/>
            <person name="Salamov A."/>
            <person name="Carpenter M.L."/>
            <person name="Signorovitch A.Y."/>
            <person name="Moreno M.A."/>
            <person name="Kamm K."/>
            <person name="Grimwood J."/>
            <person name="Schmutz J."/>
            <person name="Shapiro H."/>
            <person name="Grigoriev I.V."/>
            <person name="Buss L.W."/>
            <person name="Schierwater B."/>
            <person name="Dellaporta S.L."/>
            <person name="Rokhsar D.S."/>
        </authorList>
    </citation>
    <scope>NUCLEOTIDE SEQUENCE [LARGE SCALE GENOMIC DNA]</scope>
    <source>
        <strain evidence="17 18">Grell-BS-1999</strain>
    </source>
</reference>
<gene>
    <name evidence="17" type="ORF">TRIADDRAFT_59818</name>
</gene>
<feature type="coiled-coil region" evidence="13">
    <location>
        <begin position="1565"/>
        <end position="1606"/>
    </location>
</feature>
<feature type="coiled-coil region" evidence="13">
    <location>
        <begin position="1110"/>
        <end position="1144"/>
    </location>
</feature>
<keyword evidence="5" id="KW-0963">Cytoplasm</keyword>
<dbReference type="InterPro" id="IPR011992">
    <property type="entry name" value="EF-hand-dom_pair"/>
</dbReference>
<dbReference type="PROSITE" id="PS50002">
    <property type="entry name" value="SH3"/>
    <property type="match status" value="1"/>
</dbReference>
<evidence type="ECO:0000256" key="3">
    <source>
        <dbReference type="ARBA" id="ARBA00022443"/>
    </source>
</evidence>
<keyword evidence="11" id="KW-0206">Cytoskeleton</keyword>
<dbReference type="FunFam" id="1.20.58.60:FF:000078">
    <property type="entry name" value="Spectrin alpha chain, non-erythrocytic 1"/>
    <property type="match status" value="1"/>
</dbReference>
<dbReference type="EMBL" id="DS985252">
    <property type="protein sequence ID" value="EDV21767.1"/>
    <property type="molecule type" value="Genomic_DNA"/>
</dbReference>
<dbReference type="InterPro" id="IPR018247">
    <property type="entry name" value="EF_Hand_1_Ca_BS"/>
</dbReference>
<dbReference type="InterPro" id="IPR002017">
    <property type="entry name" value="Spectrin_repeat"/>
</dbReference>
<keyword evidence="4" id="KW-0117">Actin capping</keyword>
<evidence type="ECO:0000256" key="9">
    <source>
        <dbReference type="ARBA" id="ARBA00022837"/>
    </source>
</evidence>
<dbReference type="FunFam" id="1.10.238.10:FF:000020">
    <property type="entry name" value="spectrin alpha chain, non-erythrocytic 1"/>
    <property type="match status" value="1"/>
</dbReference>
<dbReference type="PROSITE" id="PS00018">
    <property type="entry name" value="EF_HAND_1"/>
    <property type="match status" value="2"/>
</dbReference>
<keyword evidence="3 12" id="KW-0728">SH3 domain</keyword>
<feature type="domain" description="EF-hand" evidence="16">
    <location>
        <begin position="2306"/>
        <end position="2341"/>
    </location>
</feature>
<dbReference type="CDD" id="cd00176">
    <property type="entry name" value="SPEC"/>
    <property type="match status" value="12"/>
</dbReference>
<dbReference type="Gene3D" id="1.10.238.10">
    <property type="entry name" value="EF-hand"/>
    <property type="match status" value="2"/>
</dbReference>
<dbReference type="Pfam" id="PF00435">
    <property type="entry name" value="Spectrin"/>
    <property type="match status" value="19"/>
</dbReference>
<organism evidence="17 18">
    <name type="scientific">Trichoplax adhaerens</name>
    <name type="common">Trichoplax reptans</name>
    <dbReference type="NCBI Taxonomy" id="10228"/>
    <lineage>
        <taxon>Eukaryota</taxon>
        <taxon>Metazoa</taxon>
        <taxon>Placozoa</taxon>
        <taxon>Uniplacotomia</taxon>
        <taxon>Trichoplacea</taxon>
        <taxon>Trichoplacidae</taxon>
        <taxon>Trichoplax</taxon>
    </lineage>
</organism>
<dbReference type="Pfam" id="PF08726">
    <property type="entry name" value="EFhand_Ca_insen"/>
    <property type="match status" value="1"/>
</dbReference>
<dbReference type="Pfam" id="PF00018">
    <property type="entry name" value="SH3_1"/>
    <property type="match status" value="1"/>
</dbReference>
<dbReference type="GO" id="GO:0005886">
    <property type="term" value="C:plasma membrane"/>
    <property type="evidence" value="ECO:0000318"/>
    <property type="project" value="GO_Central"/>
</dbReference>
<feature type="coiled-coil region" evidence="13">
    <location>
        <begin position="1745"/>
        <end position="1779"/>
    </location>
</feature>
<evidence type="ECO:0000256" key="7">
    <source>
        <dbReference type="ARBA" id="ARBA00022723"/>
    </source>
</evidence>
<evidence type="ECO:0000256" key="8">
    <source>
        <dbReference type="ARBA" id="ARBA00022737"/>
    </source>
</evidence>
<dbReference type="STRING" id="10228.B3S6I6"/>
<dbReference type="RefSeq" id="XP_002115915.1">
    <property type="nucleotide sequence ID" value="XM_002115879.1"/>
</dbReference>
<dbReference type="FunFam" id="1.20.58.60:FF:000013">
    <property type="entry name" value="Spectrin alpha chain, non-erythrocytic 1"/>
    <property type="match status" value="1"/>
</dbReference>
<dbReference type="GO" id="GO:0051693">
    <property type="term" value="P:actin filament capping"/>
    <property type="evidence" value="ECO:0007669"/>
    <property type="project" value="UniProtKB-KW"/>
</dbReference>
<dbReference type="PhylomeDB" id="B3S6I6"/>
<feature type="coiled-coil region" evidence="13">
    <location>
        <begin position="1216"/>
        <end position="1243"/>
    </location>
</feature>
<evidence type="ECO:0000256" key="6">
    <source>
        <dbReference type="ARBA" id="ARBA00022553"/>
    </source>
</evidence>
<keyword evidence="9" id="KW-0106">Calcium</keyword>
<proteinExistence type="inferred from homology"/>
<dbReference type="Pfam" id="PF13499">
    <property type="entry name" value="EF-hand_7"/>
    <property type="match status" value="1"/>
</dbReference>
<dbReference type="SUPFAM" id="SSF46966">
    <property type="entry name" value="Spectrin repeat"/>
    <property type="match status" value="17"/>
</dbReference>
<evidence type="ECO:0000259" key="16">
    <source>
        <dbReference type="PROSITE" id="PS50222"/>
    </source>
</evidence>
<evidence type="ECO:0000256" key="10">
    <source>
        <dbReference type="ARBA" id="ARBA00023203"/>
    </source>
</evidence>
<dbReference type="InterPro" id="IPR002048">
    <property type="entry name" value="EF_hand_dom"/>
</dbReference>
<dbReference type="SMART" id="SM00054">
    <property type="entry name" value="EFh"/>
    <property type="match status" value="2"/>
</dbReference>
<dbReference type="FunFam" id="1.20.58.60:FF:000020">
    <property type="entry name" value="Spectrin alpha chain, non-erythrocytic 1"/>
    <property type="match status" value="5"/>
</dbReference>
<feature type="region of interest" description="Disordered" evidence="14">
    <location>
        <begin position="918"/>
        <end position="950"/>
    </location>
</feature>
<evidence type="ECO:0000256" key="4">
    <source>
        <dbReference type="ARBA" id="ARBA00022467"/>
    </source>
</evidence>
<dbReference type="OrthoDB" id="6018565at2759"/>
<dbReference type="CTD" id="6757128"/>
<feature type="coiled-coil region" evidence="13">
    <location>
        <begin position="391"/>
        <end position="429"/>
    </location>
</feature>
<evidence type="ECO:0000313" key="17">
    <source>
        <dbReference type="EMBL" id="EDV21767.1"/>
    </source>
</evidence>
<keyword evidence="13" id="KW-0175">Coiled coil</keyword>
<evidence type="ECO:0000256" key="12">
    <source>
        <dbReference type="PROSITE-ProRule" id="PRU00192"/>
    </source>
</evidence>
<feature type="domain" description="SH3" evidence="15">
    <location>
        <begin position="946"/>
        <end position="1005"/>
    </location>
</feature>
<dbReference type="Gene3D" id="1.20.58.60">
    <property type="match status" value="18"/>
</dbReference>
<dbReference type="SMART" id="SM01184">
    <property type="entry name" value="efhand_Ca_insen"/>
    <property type="match status" value="1"/>
</dbReference>
<evidence type="ECO:0000256" key="14">
    <source>
        <dbReference type="SAM" id="MobiDB-lite"/>
    </source>
</evidence>
<keyword evidence="7" id="KW-0479">Metal-binding</keyword>
<dbReference type="InParanoid" id="B3S6I6"/>
<dbReference type="Gene3D" id="2.30.30.40">
    <property type="entry name" value="SH3 Domains"/>
    <property type="match status" value="1"/>
</dbReference>
<feature type="coiled-coil region" evidence="13">
    <location>
        <begin position="300"/>
        <end position="327"/>
    </location>
</feature>
<evidence type="ECO:0000256" key="5">
    <source>
        <dbReference type="ARBA" id="ARBA00022490"/>
    </source>
</evidence>
<dbReference type="FunFam" id="1.20.58.60:FF:000017">
    <property type="entry name" value="Spectrin alpha chain, non-erythrocytic 1"/>
    <property type="match status" value="1"/>
</dbReference>
<keyword evidence="8" id="KW-0677">Repeat</keyword>
<dbReference type="KEGG" id="tad:TRIADDRAFT_59818"/>
<accession>B3S6I6</accession>
<dbReference type="GO" id="GO:0030036">
    <property type="term" value="P:actin cytoskeleton organization"/>
    <property type="evidence" value="ECO:0000318"/>
    <property type="project" value="GO_Central"/>
</dbReference>
<dbReference type="GeneID" id="6757128"/>
<dbReference type="CDD" id="cd00051">
    <property type="entry name" value="EFh"/>
    <property type="match status" value="1"/>
</dbReference>
<evidence type="ECO:0000259" key="15">
    <source>
        <dbReference type="PROSITE" id="PS50002"/>
    </source>
</evidence>
<dbReference type="GO" id="GO:0030054">
    <property type="term" value="C:cell junction"/>
    <property type="evidence" value="ECO:0000318"/>
    <property type="project" value="GO_Central"/>
</dbReference>
<evidence type="ECO:0000256" key="2">
    <source>
        <dbReference type="ARBA" id="ARBA00006826"/>
    </source>
</evidence>
<dbReference type="SUPFAM" id="SSF50044">
    <property type="entry name" value="SH3-domain"/>
    <property type="match status" value="1"/>
</dbReference>
<feature type="domain" description="EF-hand" evidence="16">
    <location>
        <begin position="2263"/>
        <end position="2298"/>
    </location>
</feature>
<comment type="similarity">
    <text evidence="2">Belongs to the spectrin family.</text>
</comment>
<keyword evidence="10" id="KW-0009">Actin-binding</keyword>
<name>B3S6I6_TRIAD</name>
<dbReference type="SMART" id="SM00150">
    <property type="entry name" value="SPEC"/>
    <property type="match status" value="20"/>
</dbReference>
<dbReference type="SMART" id="SM00326">
    <property type="entry name" value="SH3"/>
    <property type="match status" value="1"/>
</dbReference>
<evidence type="ECO:0000256" key="11">
    <source>
        <dbReference type="ARBA" id="ARBA00023212"/>
    </source>
</evidence>
<dbReference type="InterPro" id="IPR018159">
    <property type="entry name" value="Spectrin/alpha-actinin"/>
</dbReference>
<keyword evidence="18" id="KW-1185">Reference proteome</keyword>
<comment type="subcellular location">
    <subcellularLocation>
        <location evidence="1">Cytoplasm</location>
        <location evidence="1">Cytoskeleton</location>
    </subcellularLocation>
</comment>
<dbReference type="Proteomes" id="UP000009022">
    <property type="component" value="Unassembled WGS sequence"/>
</dbReference>
<dbReference type="InterPro" id="IPR036028">
    <property type="entry name" value="SH3-like_dom_sf"/>
</dbReference>
<dbReference type="GO" id="GO:0030864">
    <property type="term" value="C:cortical actin cytoskeleton"/>
    <property type="evidence" value="ECO:0000318"/>
    <property type="project" value="GO_Central"/>
</dbReference>
<dbReference type="CDD" id="cd11856">
    <property type="entry name" value="SH3_p47phox_like"/>
    <property type="match status" value="1"/>
</dbReference>
<keyword evidence="6" id="KW-0597">Phosphoprotein</keyword>
<evidence type="ECO:0000256" key="1">
    <source>
        <dbReference type="ARBA" id="ARBA00004245"/>
    </source>
</evidence>
<dbReference type="PANTHER" id="PTHR11915">
    <property type="entry name" value="SPECTRIN/FILAMIN RELATED CYTOSKELETAL PROTEIN"/>
    <property type="match status" value="1"/>
</dbReference>
<dbReference type="HOGENOM" id="CLU_000847_0_0_1"/>
<dbReference type="GO" id="GO:0051015">
    <property type="term" value="F:actin filament binding"/>
    <property type="evidence" value="ECO:0000318"/>
    <property type="project" value="GO_Central"/>
</dbReference>
<dbReference type="GO" id="GO:0042995">
    <property type="term" value="C:cell projection"/>
    <property type="evidence" value="ECO:0000318"/>
    <property type="project" value="GO_Central"/>
</dbReference>
<dbReference type="eggNOG" id="KOG0040">
    <property type="taxonomic scope" value="Eukaryota"/>
</dbReference>
<evidence type="ECO:0000256" key="13">
    <source>
        <dbReference type="SAM" id="Coils"/>
    </source>
</evidence>
<evidence type="ECO:0008006" key="19">
    <source>
        <dbReference type="Google" id="ProtNLM"/>
    </source>
</evidence>
<dbReference type="GO" id="GO:0005509">
    <property type="term" value="F:calcium ion binding"/>
    <property type="evidence" value="ECO:0007669"/>
    <property type="project" value="InterPro"/>
</dbReference>
<dbReference type="PROSITE" id="PS50222">
    <property type="entry name" value="EF_HAND_2"/>
    <property type="match status" value="2"/>
</dbReference>
<protein>
    <recommendedName>
        <fullName evidence="19">SH3 domain-containing protein</fullName>
    </recommendedName>
</protein>